<dbReference type="RefSeq" id="WP_146912833.1">
    <property type="nucleotide sequence ID" value="NZ_CP042344.1"/>
</dbReference>
<feature type="transmembrane region" description="Helical" evidence="1">
    <location>
        <begin position="233"/>
        <end position="252"/>
    </location>
</feature>
<dbReference type="InterPro" id="IPR056074">
    <property type="entry name" value="DUF7657"/>
</dbReference>
<dbReference type="Proteomes" id="UP000321199">
    <property type="component" value="Chromosome"/>
</dbReference>
<feature type="transmembrane region" description="Helical" evidence="1">
    <location>
        <begin position="348"/>
        <end position="366"/>
    </location>
</feature>
<evidence type="ECO:0008006" key="6">
    <source>
        <dbReference type="Google" id="ProtNLM"/>
    </source>
</evidence>
<evidence type="ECO:0000259" key="3">
    <source>
        <dbReference type="Pfam" id="PF24677"/>
    </source>
</evidence>
<gene>
    <name evidence="4" type="ORF">FOZ74_09485</name>
</gene>
<protein>
    <recommendedName>
        <fullName evidence="6">YfhO family protein</fullName>
    </recommendedName>
</protein>
<feature type="domain" description="DUF7657" evidence="3">
    <location>
        <begin position="21"/>
        <end position="427"/>
    </location>
</feature>
<dbReference type="InterPro" id="IPR056071">
    <property type="entry name" value="DUF7654"/>
</dbReference>
<name>A0A5B8RUP6_9BURK</name>
<feature type="transmembrane region" description="Helical" evidence="1">
    <location>
        <begin position="378"/>
        <end position="399"/>
    </location>
</feature>
<keyword evidence="1" id="KW-0472">Membrane</keyword>
<feature type="transmembrane region" description="Helical" evidence="1">
    <location>
        <begin position="264"/>
        <end position="283"/>
    </location>
</feature>
<dbReference type="EMBL" id="CP042344">
    <property type="protein sequence ID" value="QEA13241.1"/>
    <property type="molecule type" value="Genomic_DNA"/>
</dbReference>
<keyword evidence="1" id="KW-1133">Transmembrane helix</keyword>
<dbReference type="Pfam" id="PF24672">
    <property type="entry name" value="DUF7654"/>
    <property type="match status" value="1"/>
</dbReference>
<feature type="transmembrane region" description="Helical" evidence="1">
    <location>
        <begin position="136"/>
        <end position="154"/>
    </location>
</feature>
<feature type="transmembrane region" description="Helical" evidence="1">
    <location>
        <begin position="502"/>
        <end position="520"/>
    </location>
</feature>
<feature type="transmembrane region" description="Helical" evidence="1">
    <location>
        <begin position="477"/>
        <end position="495"/>
    </location>
</feature>
<dbReference type="Pfam" id="PF24677">
    <property type="entry name" value="DUF7657"/>
    <property type="match status" value="1"/>
</dbReference>
<dbReference type="OrthoDB" id="6053736at2"/>
<proteinExistence type="predicted"/>
<organism evidence="4 5">
    <name type="scientific">Comamonas flocculans</name>
    <dbReference type="NCBI Taxonomy" id="2597701"/>
    <lineage>
        <taxon>Bacteria</taxon>
        <taxon>Pseudomonadati</taxon>
        <taxon>Pseudomonadota</taxon>
        <taxon>Betaproteobacteria</taxon>
        <taxon>Burkholderiales</taxon>
        <taxon>Comamonadaceae</taxon>
        <taxon>Comamonas</taxon>
    </lineage>
</organism>
<keyword evidence="5" id="KW-1185">Reference proteome</keyword>
<feature type="transmembrane region" description="Helical" evidence="1">
    <location>
        <begin position="21"/>
        <end position="42"/>
    </location>
</feature>
<dbReference type="KEGG" id="cof:FOZ74_09485"/>
<feature type="transmembrane region" description="Helical" evidence="1">
    <location>
        <begin position="414"/>
        <end position="432"/>
    </location>
</feature>
<feature type="transmembrane region" description="Helical" evidence="1">
    <location>
        <begin position="444"/>
        <end position="465"/>
    </location>
</feature>
<keyword evidence="1" id="KW-0812">Transmembrane</keyword>
<dbReference type="AlphaFoldDB" id="A0A5B8RUP6"/>
<feature type="transmembrane region" description="Helical" evidence="1">
    <location>
        <begin position="161"/>
        <end position="179"/>
    </location>
</feature>
<evidence type="ECO:0000313" key="5">
    <source>
        <dbReference type="Proteomes" id="UP000321199"/>
    </source>
</evidence>
<accession>A0A5B8RUP6</accession>
<feature type="domain" description="DUF7654" evidence="2">
    <location>
        <begin position="540"/>
        <end position="668"/>
    </location>
</feature>
<evidence type="ECO:0000256" key="1">
    <source>
        <dbReference type="SAM" id="Phobius"/>
    </source>
</evidence>
<evidence type="ECO:0000313" key="4">
    <source>
        <dbReference type="EMBL" id="QEA13241.1"/>
    </source>
</evidence>
<feature type="transmembrane region" description="Helical" evidence="1">
    <location>
        <begin position="185"/>
        <end position="203"/>
    </location>
</feature>
<reference evidence="4 5" key="1">
    <citation type="submission" date="2019-07" db="EMBL/GenBank/DDBJ databases">
        <title>Complete genome sequence of Comamonas sp. NLF 7-7 isolated from livestock.</title>
        <authorList>
            <person name="Kim D.H."/>
            <person name="Kim J.G."/>
        </authorList>
    </citation>
    <scope>NUCLEOTIDE SEQUENCE [LARGE SCALE GENOMIC DNA]</scope>
    <source>
        <strain evidence="4 5">NLF 7-7</strain>
    </source>
</reference>
<evidence type="ECO:0000259" key="2">
    <source>
        <dbReference type="Pfam" id="PF24672"/>
    </source>
</evidence>
<feature type="transmembrane region" description="Helical" evidence="1">
    <location>
        <begin position="210"/>
        <end position="227"/>
    </location>
</feature>
<sequence>MTRAANLDAWVQGHAAQVGTLIWVVFALLVAAGVTGSSWPLLAQGPEAALVQWRGSPAALGTPRFIRADEWGILVTNALAQVNHVPRFPVVNTLLGPEGQNMGVIGMTGTPVTQWAALARPATWAYFFLPLRQAMAWQWHLPLFACLFFLWQALRLLLPARAGLALVLAASFCAAPYAAGWSQWPLYPVAFGAALWLTLARLTQARHWRAGAAWGAAMGALLAGWALVLYPPWQISTGWCLALLALGWLADGRHARPGWHAPQWLGLLAALTVAGTLLGSWWLDTADAVARMAATVYPGGRDAQTGADIAGAPWWLLRGYLNGALLHGGLAPDAAALVPAMYANESEMSAFILLPLPLLLLAAWQATRAHPLRWTLRACLAFVAFWLVFRFVGIAPWLARATLWSRVTGVRLDLSLGLACTALLALLAAGWAARTAASASAGRVQAGVAMAVALASAGLVALEFAWLPAGVLQTDGAGTRLAMALGVGASAWWLMRGRVGAAAALLLALGLSAGLAFNPWSRAPRSMALAPEVAALAADANGQVPRTLVLSADAKAAVTLAAAGVPVVNGVLYYPQPVLWQGMGLTPQDWPAVNRYQHLSFVATPLPANGPPWRVAGELDRVRVSVDALRFDFASTGAGRVLARGEDARRLRESPRLHELGEVDGWVWFAPCTGPCIPSPPAADQKMRLKVSGQFAPWKAF</sequence>